<evidence type="ECO:0000313" key="2">
    <source>
        <dbReference type="EMBL" id="RPA72379.1"/>
    </source>
</evidence>
<proteinExistence type="predicted"/>
<evidence type="ECO:0000256" key="1">
    <source>
        <dbReference type="SAM" id="Phobius"/>
    </source>
</evidence>
<feature type="transmembrane region" description="Helical" evidence="1">
    <location>
        <begin position="129"/>
        <end position="150"/>
    </location>
</feature>
<organism evidence="2 3">
    <name type="scientific">Ascobolus immersus RN42</name>
    <dbReference type="NCBI Taxonomy" id="1160509"/>
    <lineage>
        <taxon>Eukaryota</taxon>
        <taxon>Fungi</taxon>
        <taxon>Dikarya</taxon>
        <taxon>Ascomycota</taxon>
        <taxon>Pezizomycotina</taxon>
        <taxon>Pezizomycetes</taxon>
        <taxon>Pezizales</taxon>
        <taxon>Ascobolaceae</taxon>
        <taxon>Ascobolus</taxon>
    </lineage>
</organism>
<protein>
    <submittedName>
        <fullName evidence="2">Uncharacterized protein</fullName>
    </submittedName>
</protein>
<reference evidence="2 3" key="1">
    <citation type="journal article" date="2018" name="Nat. Ecol. Evol.">
        <title>Pezizomycetes genomes reveal the molecular basis of ectomycorrhizal truffle lifestyle.</title>
        <authorList>
            <person name="Murat C."/>
            <person name="Payen T."/>
            <person name="Noel B."/>
            <person name="Kuo A."/>
            <person name="Morin E."/>
            <person name="Chen J."/>
            <person name="Kohler A."/>
            <person name="Krizsan K."/>
            <person name="Balestrini R."/>
            <person name="Da Silva C."/>
            <person name="Montanini B."/>
            <person name="Hainaut M."/>
            <person name="Levati E."/>
            <person name="Barry K.W."/>
            <person name="Belfiori B."/>
            <person name="Cichocki N."/>
            <person name="Clum A."/>
            <person name="Dockter R.B."/>
            <person name="Fauchery L."/>
            <person name="Guy J."/>
            <person name="Iotti M."/>
            <person name="Le Tacon F."/>
            <person name="Lindquist E.A."/>
            <person name="Lipzen A."/>
            <person name="Malagnac F."/>
            <person name="Mello A."/>
            <person name="Molinier V."/>
            <person name="Miyauchi S."/>
            <person name="Poulain J."/>
            <person name="Riccioni C."/>
            <person name="Rubini A."/>
            <person name="Sitrit Y."/>
            <person name="Splivallo R."/>
            <person name="Traeger S."/>
            <person name="Wang M."/>
            <person name="Zifcakova L."/>
            <person name="Wipf D."/>
            <person name="Zambonelli A."/>
            <person name="Paolocci F."/>
            <person name="Nowrousian M."/>
            <person name="Ottonello S."/>
            <person name="Baldrian P."/>
            <person name="Spatafora J.W."/>
            <person name="Henrissat B."/>
            <person name="Nagy L.G."/>
            <person name="Aury J.M."/>
            <person name="Wincker P."/>
            <person name="Grigoriev I.V."/>
            <person name="Bonfante P."/>
            <person name="Martin F.M."/>
        </authorList>
    </citation>
    <scope>NUCLEOTIDE SEQUENCE [LARGE SCALE GENOMIC DNA]</scope>
    <source>
        <strain evidence="2 3">RN42</strain>
    </source>
</reference>
<name>A0A3N4HDP0_ASCIM</name>
<gene>
    <name evidence="2" type="ORF">BJ508DRAFT_75493</name>
</gene>
<sequence>MEKPGRSHQGWSLLRRFLLGLLRSPHAWLFLPVIGRTLTLSYAGFSQDSRDLEKPCATQRIPANSDIAGIGIIIAFTLCAVSAYIASILRWAVQKRYEWVTTTAASCGTPAPAQSLLSYERMGRNLDTFLLSMCDLNSVSIFVLIIATAISLKEFALYHVLVATELIQFTVSITSSAAGTAHNQALLTRSTVGGNGVAEDCNSTVKIDPNNPNVL</sequence>
<feature type="transmembrane region" description="Helical" evidence="1">
    <location>
        <begin position="21"/>
        <end position="45"/>
    </location>
</feature>
<keyword evidence="1" id="KW-0812">Transmembrane</keyword>
<dbReference type="Proteomes" id="UP000275078">
    <property type="component" value="Unassembled WGS sequence"/>
</dbReference>
<dbReference type="AlphaFoldDB" id="A0A3N4HDP0"/>
<keyword evidence="3" id="KW-1185">Reference proteome</keyword>
<evidence type="ECO:0000313" key="3">
    <source>
        <dbReference type="Proteomes" id="UP000275078"/>
    </source>
</evidence>
<accession>A0A3N4HDP0</accession>
<feature type="transmembrane region" description="Helical" evidence="1">
    <location>
        <begin position="67"/>
        <end position="89"/>
    </location>
</feature>
<keyword evidence="1" id="KW-0472">Membrane</keyword>
<keyword evidence="1" id="KW-1133">Transmembrane helix</keyword>
<dbReference type="EMBL" id="ML119864">
    <property type="protein sequence ID" value="RPA72379.1"/>
    <property type="molecule type" value="Genomic_DNA"/>
</dbReference>